<dbReference type="EMBL" id="LZEM01000001">
    <property type="protein sequence ID" value="OAZ45675.1"/>
    <property type="molecule type" value="Genomic_DNA"/>
</dbReference>
<evidence type="ECO:0000313" key="2">
    <source>
        <dbReference type="EMBL" id="OAZ45675.1"/>
    </source>
</evidence>
<evidence type="ECO:0000256" key="1">
    <source>
        <dbReference type="SAM" id="MobiDB-lite"/>
    </source>
</evidence>
<comment type="caution">
    <text evidence="2">The sequence shown here is derived from an EMBL/GenBank/DDBJ whole genome shotgun (WGS) entry which is preliminary data.</text>
</comment>
<protein>
    <submittedName>
        <fullName evidence="2">Uncharacterized protein</fullName>
    </submittedName>
</protein>
<accession>A0ABX2WNC9</accession>
<feature type="region of interest" description="Disordered" evidence="1">
    <location>
        <begin position="90"/>
        <end position="115"/>
    </location>
</feature>
<reference evidence="3" key="1">
    <citation type="submission" date="2016-06" db="EMBL/GenBank/DDBJ databases">
        <title>Genome sequencing of cellulolytic organisms.</title>
        <authorList>
            <person name="Bohra V."/>
            <person name="Dafale N.A."/>
            <person name="Purohit H.J."/>
        </authorList>
    </citation>
    <scope>NUCLEOTIDE SEQUENCE [LARGE SCALE GENOMIC DNA]</scope>
    <source>
        <strain evidence="3">ND21</strain>
    </source>
</reference>
<evidence type="ECO:0000313" key="3">
    <source>
        <dbReference type="Proteomes" id="UP000093918"/>
    </source>
</evidence>
<gene>
    <name evidence="2" type="ORF">A9Z40_00750</name>
</gene>
<organism evidence="2 3">
    <name type="scientific">Microbacterium arborescens</name>
    <dbReference type="NCBI Taxonomy" id="33883"/>
    <lineage>
        <taxon>Bacteria</taxon>
        <taxon>Bacillati</taxon>
        <taxon>Actinomycetota</taxon>
        <taxon>Actinomycetes</taxon>
        <taxon>Micrococcales</taxon>
        <taxon>Microbacteriaceae</taxon>
        <taxon>Microbacterium</taxon>
    </lineage>
</organism>
<keyword evidence="3" id="KW-1185">Reference proteome</keyword>
<dbReference type="Proteomes" id="UP000093918">
    <property type="component" value="Unassembled WGS sequence"/>
</dbReference>
<sequence>MRRIHYGTGVVLTTDDVADVLLRLSVALANLSHTERVTIPVASGDSSNISVDLILGPGIAVMSEPAPWYGDEPDFSTGATLLRMHPHYPYRRPADRPQPMTPIEVDNWDPDLEGY</sequence>
<dbReference type="RefSeq" id="WP_064955006.1">
    <property type="nucleotide sequence ID" value="NZ_LZEM01000001.1"/>
</dbReference>
<proteinExistence type="predicted"/>
<name>A0ABX2WNC9_9MICO</name>
<feature type="compositionally biased region" description="Acidic residues" evidence="1">
    <location>
        <begin position="106"/>
        <end position="115"/>
    </location>
</feature>